<dbReference type="AlphaFoldDB" id="A0A7J0E0A3"/>
<evidence type="ECO:0000313" key="3">
    <source>
        <dbReference type="Proteomes" id="UP000585474"/>
    </source>
</evidence>
<sequence length="168" mass="19000">MQLGSALMTMSNDYKVVRIVHLLDSGAMIPLEVFHNMESPDGVGYIPWTERVRLLLLEDHFLSLSKKGMKRLIGFRKIGELLIAAQRFLISYDPKAAQVKNLGIRSNTKVWCEYSVHTDTYTGSLALLGSPVQTEEAEVGWEAEEDGDEGSEEKEESDDRQYTLYNLI</sequence>
<evidence type="ECO:0000313" key="2">
    <source>
        <dbReference type="EMBL" id="GFS45413.1"/>
    </source>
</evidence>
<comment type="caution">
    <text evidence="2">The sequence shown here is derived from an EMBL/GenBank/DDBJ whole genome shotgun (WGS) entry which is preliminary data.</text>
</comment>
<proteinExistence type="predicted"/>
<reference evidence="3" key="1">
    <citation type="submission" date="2019-07" db="EMBL/GenBank/DDBJ databases">
        <title>De Novo Assembly of kiwifruit Actinidia rufa.</title>
        <authorList>
            <person name="Sugita-Konishi S."/>
            <person name="Sato K."/>
            <person name="Mori E."/>
            <person name="Abe Y."/>
            <person name="Kisaki G."/>
            <person name="Hamano K."/>
            <person name="Suezawa K."/>
            <person name="Otani M."/>
            <person name="Fukuda T."/>
            <person name="Manabe T."/>
            <person name="Gomi K."/>
            <person name="Tabuchi M."/>
            <person name="Akimitsu K."/>
            <person name="Kataoka I."/>
        </authorList>
    </citation>
    <scope>NUCLEOTIDE SEQUENCE [LARGE SCALE GENOMIC DNA]</scope>
    <source>
        <strain evidence="3">cv. Fuchu</strain>
    </source>
</reference>
<organism evidence="2 3">
    <name type="scientific">Actinidia rufa</name>
    <dbReference type="NCBI Taxonomy" id="165716"/>
    <lineage>
        <taxon>Eukaryota</taxon>
        <taxon>Viridiplantae</taxon>
        <taxon>Streptophyta</taxon>
        <taxon>Embryophyta</taxon>
        <taxon>Tracheophyta</taxon>
        <taxon>Spermatophyta</taxon>
        <taxon>Magnoliopsida</taxon>
        <taxon>eudicotyledons</taxon>
        <taxon>Gunneridae</taxon>
        <taxon>Pentapetalae</taxon>
        <taxon>asterids</taxon>
        <taxon>Ericales</taxon>
        <taxon>Actinidiaceae</taxon>
        <taxon>Actinidia</taxon>
    </lineage>
</organism>
<protein>
    <submittedName>
        <fullName evidence="2">Uncharacterized protein</fullName>
    </submittedName>
</protein>
<gene>
    <name evidence="2" type="ORF">Acr_00g0095940</name>
</gene>
<dbReference type="Proteomes" id="UP000585474">
    <property type="component" value="Unassembled WGS sequence"/>
</dbReference>
<dbReference type="EMBL" id="BJWL01000447">
    <property type="protein sequence ID" value="GFS45413.1"/>
    <property type="molecule type" value="Genomic_DNA"/>
</dbReference>
<feature type="region of interest" description="Disordered" evidence="1">
    <location>
        <begin position="137"/>
        <end position="162"/>
    </location>
</feature>
<feature type="compositionally biased region" description="Acidic residues" evidence="1">
    <location>
        <begin position="137"/>
        <end position="158"/>
    </location>
</feature>
<evidence type="ECO:0000256" key="1">
    <source>
        <dbReference type="SAM" id="MobiDB-lite"/>
    </source>
</evidence>
<accession>A0A7J0E0A3</accession>
<name>A0A7J0E0A3_9ERIC</name>
<keyword evidence="3" id="KW-1185">Reference proteome</keyword>